<keyword evidence="7" id="KW-0325">Glycoprotein</keyword>
<keyword evidence="5 8" id="KW-1133">Transmembrane helix</keyword>
<sequence>MSNVSTLKLICSGEVENIPKGVKFSYYNKLLSLPISESSCLRQSFRRVVDSALCIPWVYDRSQRSRNPGFTVPRTNVKENLAPLKDPGEDYNSANLRLSSFYTVPFLVSLVQKRKTVVKKQIHRSNLWIFKMFCGKKSENCAFVSGVSFILFGLFLLLFWEETQEKIVSQKFRLSRTSKTYEPWIKSRVPIYVQYYFFNWTNPTDLKDANYKPQLTEVGPYKFWERIEKVNVTWNKNGTVSYQRLRKWYFDPVGSKGRLTDKITTINVIALMAANMGKPMPLFGKVFMGIMISITQKILVTKTVSELLFEGYIDPLLSAGRGWPSTSSKVPYDKFGWFYKRNGSTTFDGIYNVQTGENGMEHFGAVALWNFKNQTSFYEGNCGQVKGSGGEYWPWKRRRETDIYLFSSDLCRYIQYKYSEKVKVSDVNGFKYVADADLFDNGTSDPSNKCFCNGQCLPSGVLNISLCRFGAPVFTSYPHFYQADPTYLNAFVGLKPNRILHENFIALEPTYGIPLEIAARIQINVLVKPNSDIALLEGVKQLIFPIFWLDQRVFVPAERLSEIKLLLYLPTIMFILSIVFLLIGASCLLTITHRRAEKRHGAVGVNQFKSTDDKILQRKNLDSEIEEEKSLPSSTIKSVPILETDL</sequence>
<accession>A0ABR1B9K0</accession>
<dbReference type="Pfam" id="PF01130">
    <property type="entry name" value="CD36"/>
    <property type="match status" value="1"/>
</dbReference>
<feature type="transmembrane region" description="Helical" evidence="8">
    <location>
        <begin position="565"/>
        <end position="591"/>
    </location>
</feature>
<proteinExistence type="inferred from homology"/>
<dbReference type="EMBL" id="JAWJWF010000001">
    <property type="protein sequence ID" value="KAK6640143.1"/>
    <property type="molecule type" value="Genomic_DNA"/>
</dbReference>
<evidence type="ECO:0000256" key="8">
    <source>
        <dbReference type="SAM" id="Phobius"/>
    </source>
</evidence>
<keyword evidence="3" id="KW-1003">Cell membrane</keyword>
<name>A0ABR1B9K0_POLSC</name>
<gene>
    <name evidence="9" type="ORF">RUM44_011829</name>
</gene>
<keyword evidence="4 8" id="KW-0812">Transmembrane</keyword>
<comment type="subcellular location">
    <subcellularLocation>
        <location evidence="1">Cell membrane</location>
    </subcellularLocation>
</comment>
<evidence type="ECO:0000313" key="9">
    <source>
        <dbReference type="EMBL" id="KAK6640143.1"/>
    </source>
</evidence>
<dbReference type="InterPro" id="IPR002159">
    <property type="entry name" value="CD36_fam"/>
</dbReference>
<evidence type="ECO:0000256" key="3">
    <source>
        <dbReference type="ARBA" id="ARBA00022475"/>
    </source>
</evidence>
<dbReference type="PANTHER" id="PTHR11923">
    <property type="entry name" value="SCAVENGER RECEPTOR CLASS B TYPE-1 SR-B1"/>
    <property type="match status" value="1"/>
</dbReference>
<evidence type="ECO:0000256" key="7">
    <source>
        <dbReference type="ARBA" id="ARBA00023180"/>
    </source>
</evidence>
<keyword evidence="10" id="KW-1185">Reference proteome</keyword>
<organism evidence="9 10">
    <name type="scientific">Polyplax serrata</name>
    <name type="common">Common mouse louse</name>
    <dbReference type="NCBI Taxonomy" id="468196"/>
    <lineage>
        <taxon>Eukaryota</taxon>
        <taxon>Metazoa</taxon>
        <taxon>Ecdysozoa</taxon>
        <taxon>Arthropoda</taxon>
        <taxon>Hexapoda</taxon>
        <taxon>Insecta</taxon>
        <taxon>Pterygota</taxon>
        <taxon>Neoptera</taxon>
        <taxon>Paraneoptera</taxon>
        <taxon>Psocodea</taxon>
        <taxon>Troctomorpha</taxon>
        <taxon>Phthiraptera</taxon>
        <taxon>Anoplura</taxon>
        <taxon>Polyplacidae</taxon>
        <taxon>Polyplax</taxon>
    </lineage>
</organism>
<evidence type="ECO:0000256" key="4">
    <source>
        <dbReference type="ARBA" id="ARBA00022692"/>
    </source>
</evidence>
<evidence type="ECO:0000256" key="6">
    <source>
        <dbReference type="ARBA" id="ARBA00023136"/>
    </source>
</evidence>
<dbReference type="Proteomes" id="UP001359485">
    <property type="component" value="Unassembled WGS sequence"/>
</dbReference>
<evidence type="ECO:0000256" key="1">
    <source>
        <dbReference type="ARBA" id="ARBA00004236"/>
    </source>
</evidence>
<evidence type="ECO:0000256" key="5">
    <source>
        <dbReference type="ARBA" id="ARBA00022989"/>
    </source>
</evidence>
<dbReference type="PANTHER" id="PTHR11923:SF93">
    <property type="entry name" value="GH07959P-RELATED"/>
    <property type="match status" value="1"/>
</dbReference>
<protein>
    <submittedName>
        <fullName evidence="9">Uncharacterized protein</fullName>
    </submittedName>
</protein>
<keyword evidence="6 8" id="KW-0472">Membrane</keyword>
<dbReference type="PRINTS" id="PR01609">
    <property type="entry name" value="CD36FAMILY"/>
</dbReference>
<evidence type="ECO:0000256" key="2">
    <source>
        <dbReference type="ARBA" id="ARBA00010532"/>
    </source>
</evidence>
<comment type="caution">
    <text evidence="9">The sequence shown here is derived from an EMBL/GenBank/DDBJ whole genome shotgun (WGS) entry which is preliminary data.</text>
</comment>
<feature type="transmembrane region" description="Helical" evidence="8">
    <location>
        <begin position="141"/>
        <end position="160"/>
    </location>
</feature>
<reference evidence="9 10" key="1">
    <citation type="submission" date="2023-09" db="EMBL/GenBank/DDBJ databases">
        <title>Genomes of two closely related lineages of the louse Polyplax serrata with different host specificities.</title>
        <authorList>
            <person name="Martinu J."/>
            <person name="Tarabai H."/>
            <person name="Stefka J."/>
            <person name="Hypsa V."/>
        </authorList>
    </citation>
    <scope>NUCLEOTIDE SEQUENCE [LARGE SCALE GENOMIC DNA]</scope>
    <source>
        <strain evidence="9">98ZLc_SE</strain>
    </source>
</reference>
<evidence type="ECO:0000313" key="10">
    <source>
        <dbReference type="Proteomes" id="UP001359485"/>
    </source>
</evidence>
<comment type="similarity">
    <text evidence="2">Belongs to the CD36 family.</text>
</comment>